<dbReference type="InterPro" id="IPR029069">
    <property type="entry name" value="HotDog_dom_sf"/>
</dbReference>
<evidence type="ECO:0000313" key="6">
    <source>
        <dbReference type="Proteomes" id="UP000593663"/>
    </source>
</evidence>
<organism evidence="5 6">
    <name type="scientific">Sphingobium fuliginis (strain ATCC 27551)</name>
    <dbReference type="NCBI Taxonomy" id="336203"/>
    <lineage>
        <taxon>Bacteria</taxon>
        <taxon>Pseudomonadati</taxon>
        <taxon>Pseudomonadota</taxon>
        <taxon>Alphaproteobacteria</taxon>
        <taxon>Sphingomonadales</taxon>
        <taxon>Sphingomonadaceae</taxon>
        <taxon>Sphingobium</taxon>
    </lineage>
</organism>
<dbReference type="InterPro" id="IPR049449">
    <property type="entry name" value="TesB_ACOT8-like_N"/>
</dbReference>
<dbReference type="InterPro" id="IPR025652">
    <property type="entry name" value="TesB_C"/>
</dbReference>
<dbReference type="CDD" id="cd03444">
    <property type="entry name" value="Thioesterase_II_repeat1"/>
    <property type="match status" value="1"/>
</dbReference>
<dbReference type="InterPro" id="IPR003703">
    <property type="entry name" value="Acyl_CoA_thio"/>
</dbReference>
<dbReference type="RefSeq" id="WP_025552031.1">
    <property type="nucleotide sequence ID" value="NZ_BATN01000160.1"/>
</dbReference>
<dbReference type="PANTHER" id="PTHR11066">
    <property type="entry name" value="ACYL-COA THIOESTERASE"/>
    <property type="match status" value="1"/>
</dbReference>
<dbReference type="Pfam" id="PF02551">
    <property type="entry name" value="Acyl_CoA_thio"/>
    <property type="match status" value="1"/>
</dbReference>
<dbReference type="PANTHER" id="PTHR11066:SF34">
    <property type="entry name" value="ACYL-COENZYME A THIOESTERASE 8"/>
    <property type="match status" value="1"/>
</dbReference>
<feature type="domain" description="Acyl-CoA thioesterase 2 C-terminal" evidence="3">
    <location>
        <begin position="190"/>
        <end position="293"/>
    </location>
</feature>
<dbReference type="InterPro" id="IPR042171">
    <property type="entry name" value="Acyl-CoA_hotdog"/>
</dbReference>
<name>A0A7M2GQG3_SPHSA</name>
<dbReference type="Proteomes" id="UP000593663">
    <property type="component" value="Chromosome 2"/>
</dbReference>
<dbReference type="AlphaFoldDB" id="A0A7M2GQG3"/>
<dbReference type="GO" id="GO:0047617">
    <property type="term" value="F:fatty acyl-CoA hydrolase activity"/>
    <property type="evidence" value="ECO:0007669"/>
    <property type="project" value="InterPro"/>
</dbReference>
<reference evidence="6" key="1">
    <citation type="submission" date="2020-08" db="EMBL/GenBank/DDBJ databases">
        <title>Complete genome sequence of Sphingobium barthaii strain KK22, a high-molecular-weight polycyclic aromatic hydrocarbon-degrading soil bacterium.</title>
        <authorList>
            <person name="Mori J.F."/>
            <person name="Kanaly R.A."/>
        </authorList>
    </citation>
    <scope>NUCLEOTIDE SEQUENCE [LARGE SCALE GENOMIC DNA]</scope>
    <source>
        <strain evidence="6">KK22</strain>
    </source>
</reference>
<comment type="similarity">
    <text evidence="1">Belongs to the C/M/P thioester hydrolase family.</text>
</comment>
<keyword evidence="2" id="KW-0378">Hydrolase</keyword>
<proteinExistence type="inferred from homology"/>
<dbReference type="KEGG" id="sbar:H5V43_18830"/>
<gene>
    <name evidence="5" type="ORF">H5V43_18830</name>
</gene>
<accession>A0A7M2GQG3</accession>
<feature type="domain" description="Acyl-CoA thioesterase-like N-terminal HotDog" evidence="4">
    <location>
        <begin position="41"/>
        <end position="120"/>
    </location>
</feature>
<dbReference type="Gene3D" id="2.40.160.210">
    <property type="entry name" value="Acyl-CoA thioesterase, double hotdog domain"/>
    <property type="match status" value="1"/>
</dbReference>
<evidence type="ECO:0000313" key="5">
    <source>
        <dbReference type="EMBL" id="QOT74179.1"/>
    </source>
</evidence>
<evidence type="ECO:0000259" key="4">
    <source>
        <dbReference type="Pfam" id="PF13622"/>
    </source>
</evidence>
<dbReference type="CDD" id="cd03445">
    <property type="entry name" value="Thioesterase_II_repeat2"/>
    <property type="match status" value="1"/>
</dbReference>
<evidence type="ECO:0000259" key="3">
    <source>
        <dbReference type="Pfam" id="PF02551"/>
    </source>
</evidence>
<protein>
    <submittedName>
        <fullName evidence="5">Thioesterase family protein</fullName>
    </submittedName>
</protein>
<dbReference type="GO" id="GO:0009062">
    <property type="term" value="P:fatty acid catabolic process"/>
    <property type="evidence" value="ECO:0007669"/>
    <property type="project" value="TreeGrafter"/>
</dbReference>
<dbReference type="Pfam" id="PF13622">
    <property type="entry name" value="4HBT_3"/>
    <property type="match status" value="1"/>
</dbReference>
<sequence length="301" mass="33256">MIAADGPFHDDRPLPTRDAISDILDVTQTGPDRFTGSAGAHNHIGSVFGGRLLAQALLAGMKTVEALPASSFHAYFLAAGRTDRRLDYQVARLRDSRRFANRQITACQDGRAIFTMMAEFHAPEEGFVHQNAAMPVVPPPERVAPIQHFVRERAAELEQAVTHNFAAALAIEMRPIAPEDYFLARPTEAARSFWFRQSGAATVEDSRLQQCLLAFASDYWLGGAAAIPHFLPTNSGEFLITSMDHAMWFHRPARCEAWMLHHTSSPSAGDGLGLTTGRIFDRDGRLIASTAQECLMRRLRT</sequence>
<dbReference type="SUPFAM" id="SSF54637">
    <property type="entry name" value="Thioesterase/thiol ester dehydrase-isomerase"/>
    <property type="match status" value="2"/>
</dbReference>
<dbReference type="GO" id="GO:0006637">
    <property type="term" value="P:acyl-CoA metabolic process"/>
    <property type="evidence" value="ECO:0007669"/>
    <property type="project" value="InterPro"/>
</dbReference>
<dbReference type="EMBL" id="CP060036">
    <property type="protein sequence ID" value="QOT74179.1"/>
    <property type="molecule type" value="Genomic_DNA"/>
</dbReference>
<evidence type="ECO:0000256" key="2">
    <source>
        <dbReference type="ARBA" id="ARBA00022801"/>
    </source>
</evidence>
<evidence type="ECO:0000256" key="1">
    <source>
        <dbReference type="ARBA" id="ARBA00006538"/>
    </source>
</evidence>